<dbReference type="STRING" id="993689.GCA_002077135_01070"/>
<evidence type="ECO:0000313" key="4">
    <source>
        <dbReference type="EMBL" id="THD06254.1"/>
    </source>
</evidence>
<dbReference type="OrthoDB" id="7678938at2"/>
<dbReference type="SUPFAM" id="SSF55729">
    <property type="entry name" value="Acyl-CoA N-acyltransferases (Nat)"/>
    <property type="match status" value="1"/>
</dbReference>
<sequence length="165" mass="19020">MSGGTDAPRGEALHIEPLRDHEDAAIVGRWIYQEWARIEDEAVWRENRADLQHSLDRAVAIPRFFVGLVDGERVGCASIVPHDLPTRPDLGPWLVNILVLPDWRRRGFGRQLARAAMDHACRHVPALYLYTFDQVDLYRHLGWTVLEQSEYSGRSITLMQYRCTE</sequence>
<accession>A0A4S3KEA3</accession>
<evidence type="ECO:0000256" key="1">
    <source>
        <dbReference type="ARBA" id="ARBA00022679"/>
    </source>
</evidence>
<gene>
    <name evidence="4" type="ORF">B1806_16180</name>
</gene>
<dbReference type="InterPro" id="IPR000182">
    <property type="entry name" value="GNAT_dom"/>
</dbReference>
<evidence type="ECO:0000256" key="2">
    <source>
        <dbReference type="ARBA" id="ARBA00023315"/>
    </source>
</evidence>
<dbReference type="Pfam" id="PF13508">
    <property type="entry name" value="Acetyltransf_7"/>
    <property type="match status" value="1"/>
</dbReference>
<reference evidence="4 5" key="1">
    <citation type="submission" date="2017-02" db="EMBL/GenBank/DDBJ databases">
        <title>Whole genome sequencing of Metallibacterium scheffleri DSM 24874 (T).</title>
        <authorList>
            <person name="Kumar S."/>
            <person name="Patil P."/>
            <person name="Patil P.B."/>
        </authorList>
    </citation>
    <scope>NUCLEOTIDE SEQUENCE [LARGE SCALE GENOMIC DNA]</scope>
    <source>
        <strain evidence="4 5">DSM 24874</strain>
    </source>
</reference>
<dbReference type="AlphaFoldDB" id="A0A4S3KEA3"/>
<evidence type="ECO:0000313" key="5">
    <source>
        <dbReference type="Proteomes" id="UP000307749"/>
    </source>
</evidence>
<dbReference type="PANTHER" id="PTHR43877">
    <property type="entry name" value="AMINOALKYLPHOSPHONATE N-ACETYLTRANSFERASE-RELATED-RELATED"/>
    <property type="match status" value="1"/>
</dbReference>
<dbReference type="Proteomes" id="UP000307749">
    <property type="component" value="Unassembled WGS sequence"/>
</dbReference>
<dbReference type="GO" id="GO:0016747">
    <property type="term" value="F:acyltransferase activity, transferring groups other than amino-acyl groups"/>
    <property type="evidence" value="ECO:0007669"/>
    <property type="project" value="InterPro"/>
</dbReference>
<evidence type="ECO:0000259" key="3">
    <source>
        <dbReference type="PROSITE" id="PS51186"/>
    </source>
</evidence>
<keyword evidence="5" id="KW-1185">Reference proteome</keyword>
<name>A0A4S3KEA3_9GAMM</name>
<keyword evidence="1" id="KW-0808">Transferase</keyword>
<dbReference type="CDD" id="cd04301">
    <property type="entry name" value="NAT_SF"/>
    <property type="match status" value="1"/>
</dbReference>
<dbReference type="InterPro" id="IPR016181">
    <property type="entry name" value="Acyl_CoA_acyltransferase"/>
</dbReference>
<dbReference type="InterPro" id="IPR050832">
    <property type="entry name" value="Bact_Acetyltransf"/>
</dbReference>
<keyword evidence="2" id="KW-0012">Acyltransferase</keyword>
<feature type="domain" description="N-acetyltransferase" evidence="3">
    <location>
        <begin position="13"/>
        <end position="164"/>
    </location>
</feature>
<protein>
    <recommendedName>
        <fullName evidence="3">N-acetyltransferase domain-containing protein</fullName>
    </recommendedName>
</protein>
<dbReference type="EMBL" id="MWQO01000093">
    <property type="protein sequence ID" value="THD06254.1"/>
    <property type="molecule type" value="Genomic_DNA"/>
</dbReference>
<dbReference type="PROSITE" id="PS51186">
    <property type="entry name" value="GNAT"/>
    <property type="match status" value="1"/>
</dbReference>
<dbReference type="RefSeq" id="WP_081126404.1">
    <property type="nucleotide sequence ID" value="NZ_DAHXOC010000028.1"/>
</dbReference>
<dbReference type="Gene3D" id="3.40.630.30">
    <property type="match status" value="1"/>
</dbReference>
<organism evidence="4 5">
    <name type="scientific">Metallibacterium scheffleri</name>
    <dbReference type="NCBI Taxonomy" id="993689"/>
    <lineage>
        <taxon>Bacteria</taxon>
        <taxon>Pseudomonadati</taxon>
        <taxon>Pseudomonadota</taxon>
        <taxon>Gammaproteobacteria</taxon>
        <taxon>Lysobacterales</taxon>
        <taxon>Rhodanobacteraceae</taxon>
        <taxon>Metallibacterium</taxon>
    </lineage>
</organism>
<comment type="caution">
    <text evidence="4">The sequence shown here is derived from an EMBL/GenBank/DDBJ whole genome shotgun (WGS) entry which is preliminary data.</text>
</comment>
<proteinExistence type="predicted"/>